<dbReference type="NCBIfam" id="TIGR00044">
    <property type="entry name" value="YggS family pyridoxal phosphate-dependent enzyme"/>
    <property type="match status" value="1"/>
</dbReference>
<dbReference type="InterPro" id="IPR029066">
    <property type="entry name" value="PLP-binding_barrel"/>
</dbReference>
<dbReference type="Gene3D" id="3.20.20.10">
    <property type="entry name" value="Alanine racemase"/>
    <property type="match status" value="1"/>
</dbReference>
<dbReference type="Pfam" id="PF01168">
    <property type="entry name" value="Ala_racemase_N"/>
    <property type="match status" value="1"/>
</dbReference>
<dbReference type="PANTHER" id="PTHR10146">
    <property type="entry name" value="PROLINE SYNTHETASE CO-TRANSCRIBED BACTERIAL HOMOLOG PROTEIN"/>
    <property type="match status" value="1"/>
</dbReference>
<dbReference type="CDD" id="cd06822">
    <property type="entry name" value="PLPDE_III_YBL036c_euk"/>
    <property type="match status" value="1"/>
</dbReference>
<dbReference type="HAMAP" id="MF_02087">
    <property type="entry name" value="PLP_homeostasis"/>
    <property type="match status" value="1"/>
</dbReference>
<dbReference type="InterPro" id="IPR001608">
    <property type="entry name" value="Ala_racemase_N"/>
</dbReference>
<accession>A0ABM0ML28</accession>
<evidence type="ECO:0000259" key="5">
    <source>
        <dbReference type="Pfam" id="PF01168"/>
    </source>
</evidence>
<gene>
    <name evidence="7" type="primary">LOC100369633</name>
</gene>
<dbReference type="Proteomes" id="UP000694865">
    <property type="component" value="Unplaced"/>
</dbReference>
<comment type="function">
    <text evidence="2">Pyridoxal 5'-phosphate (PLP)-binding protein, which may be involved in intracellular homeostatic regulation of pyridoxal 5'-phosphate (PLP), the active form of vitamin B6.</text>
</comment>
<comment type="similarity">
    <text evidence="2 3">Belongs to the pyridoxal phosphate-binding protein YggS/PROSC family.</text>
</comment>
<evidence type="ECO:0000256" key="1">
    <source>
        <dbReference type="ARBA" id="ARBA00022898"/>
    </source>
</evidence>
<evidence type="ECO:0000313" key="7">
    <source>
        <dbReference type="RefSeq" id="XP_006820719.1"/>
    </source>
</evidence>
<dbReference type="PANTHER" id="PTHR10146:SF14">
    <property type="entry name" value="PYRIDOXAL PHOSPHATE HOMEOSTASIS PROTEIN"/>
    <property type="match status" value="1"/>
</dbReference>
<dbReference type="InterPro" id="IPR011078">
    <property type="entry name" value="PyrdxlP_homeostasis"/>
</dbReference>
<evidence type="ECO:0000256" key="4">
    <source>
        <dbReference type="SAM" id="MobiDB-lite"/>
    </source>
</evidence>
<reference evidence="7" key="1">
    <citation type="submission" date="2025-08" db="UniProtKB">
        <authorList>
            <consortium name="RefSeq"/>
        </authorList>
    </citation>
    <scope>IDENTIFICATION</scope>
    <source>
        <tissue evidence="7">Testes</tissue>
    </source>
</reference>
<feature type="compositionally biased region" description="Polar residues" evidence="4">
    <location>
        <begin position="269"/>
        <end position="290"/>
    </location>
</feature>
<proteinExistence type="inferred from homology"/>
<dbReference type="RefSeq" id="XP_006820719.1">
    <property type="nucleotide sequence ID" value="XM_006820656.1"/>
</dbReference>
<dbReference type="SUPFAM" id="SSF51419">
    <property type="entry name" value="PLP-binding barrel"/>
    <property type="match status" value="1"/>
</dbReference>
<evidence type="ECO:0000256" key="2">
    <source>
        <dbReference type="HAMAP-Rule" id="MF_03225"/>
    </source>
</evidence>
<protein>
    <recommendedName>
        <fullName evidence="2">Pyridoxal phosphate homeostasis protein</fullName>
        <shortName evidence="2">PLP homeostasis protein</shortName>
    </recommendedName>
</protein>
<dbReference type="GeneID" id="100369633"/>
<evidence type="ECO:0000256" key="3">
    <source>
        <dbReference type="RuleBase" id="RU004514"/>
    </source>
</evidence>
<keyword evidence="1 2" id="KW-0663">Pyridoxal phosphate</keyword>
<keyword evidence="6" id="KW-1185">Reference proteome</keyword>
<sequence length="290" mass="31957">MKKAVMMAADNDVGKTLKSVLERIQTACDSRSQDLPKVQPRLVAVSKTKAISTIQTAYIHGQRHFGENYVHEIIEKATDPTIINECCDIRWHYVGHLQRNKVNKIIGIPNLFMVESLDTPKLADVLNAAWGRKKKVGKLKVMVQVNTSNEASKHGCKLCDAESLAGHILLSCSNLEFNGLMTIGRVNHELSQGPNPDFQQLVQCREEICKKFMLDKATVELSMGMSNDFEHAISVGSTNVRVGSAIFGARPDATKQSKSRTKNVVSKPEASNDNAAMNHVSQNLDSLTVS</sequence>
<organism evidence="6 7">
    <name type="scientific">Saccoglossus kowalevskii</name>
    <name type="common">Acorn worm</name>
    <dbReference type="NCBI Taxonomy" id="10224"/>
    <lineage>
        <taxon>Eukaryota</taxon>
        <taxon>Metazoa</taxon>
        <taxon>Hemichordata</taxon>
        <taxon>Enteropneusta</taxon>
        <taxon>Harrimaniidae</taxon>
        <taxon>Saccoglossus</taxon>
    </lineage>
</organism>
<feature type="region of interest" description="Disordered" evidence="4">
    <location>
        <begin position="251"/>
        <end position="290"/>
    </location>
</feature>
<feature type="domain" description="Alanine racemase N-terminal" evidence="5">
    <location>
        <begin position="39"/>
        <end position="251"/>
    </location>
</feature>
<evidence type="ECO:0000313" key="6">
    <source>
        <dbReference type="Proteomes" id="UP000694865"/>
    </source>
</evidence>
<feature type="modified residue" description="N6-(pyridoxal phosphate)lysine" evidence="2">
    <location>
        <position position="47"/>
    </location>
</feature>
<name>A0ABM0ML28_SACKO</name>